<feature type="region of interest" description="Disordered" evidence="1">
    <location>
        <begin position="45"/>
        <end position="74"/>
    </location>
</feature>
<dbReference type="AlphaFoldDB" id="A0A9Q9RYG7"/>
<reference evidence="2" key="1">
    <citation type="submission" date="2019-05" db="EMBL/GenBank/DDBJ databases">
        <authorList>
            <person name="Piombo E."/>
        </authorList>
    </citation>
    <scope>NUCLEOTIDE SEQUENCE</scope>
    <source>
        <strain evidence="2">C2S</strain>
    </source>
</reference>
<evidence type="ECO:0000313" key="2">
    <source>
        <dbReference type="EMBL" id="VTT78231.1"/>
    </source>
</evidence>
<dbReference type="Proteomes" id="UP000760494">
    <property type="component" value="Unassembled WGS sequence"/>
</dbReference>
<feature type="compositionally biased region" description="Polar residues" evidence="1">
    <location>
        <begin position="45"/>
        <end position="55"/>
    </location>
</feature>
<evidence type="ECO:0000256" key="1">
    <source>
        <dbReference type="SAM" id="MobiDB-lite"/>
    </source>
</evidence>
<comment type="caution">
    <text evidence="2">The sequence shown here is derived from an EMBL/GenBank/DDBJ whole genome shotgun (WGS) entry which is preliminary data.</text>
</comment>
<evidence type="ECO:0000313" key="3">
    <source>
        <dbReference type="Proteomes" id="UP000760494"/>
    </source>
</evidence>
<gene>
    <name evidence="2" type="ORF">C2S_10951</name>
</gene>
<accession>A0A9Q9RYG7</accession>
<proteinExistence type="predicted"/>
<protein>
    <submittedName>
        <fullName evidence="2">Uncharacterized protein</fullName>
    </submittedName>
</protein>
<dbReference type="EMBL" id="CABFJX010000391">
    <property type="protein sequence ID" value="VTT78231.1"/>
    <property type="molecule type" value="Genomic_DNA"/>
</dbReference>
<organism evidence="2 3">
    <name type="scientific">Fusarium fujikuroi</name>
    <name type="common">Bakanae and foot rot disease fungus</name>
    <name type="synonym">Gibberella fujikuroi</name>
    <dbReference type="NCBI Taxonomy" id="5127"/>
    <lineage>
        <taxon>Eukaryota</taxon>
        <taxon>Fungi</taxon>
        <taxon>Dikarya</taxon>
        <taxon>Ascomycota</taxon>
        <taxon>Pezizomycotina</taxon>
        <taxon>Sordariomycetes</taxon>
        <taxon>Hypocreomycetidae</taxon>
        <taxon>Hypocreales</taxon>
        <taxon>Nectriaceae</taxon>
        <taxon>Fusarium</taxon>
        <taxon>Fusarium fujikuroi species complex</taxon>
    </lineage>
</organism>
<name>A0A9Q9RYG7_FUSFU</name>
<sequence length="133" mass="15778">MAKELVKAIKEGKLLRLGRIWNFQKKPNPYSAIFIWNTNSAKETTVKRNQSNINNKRGRKPEPLKRSFQQHSTNDLDHHVSLEVKWPSLRNHSPSELPQLLVRCWIVRLCFFYDFPRTSVIFLWPPSFNTVIY</sequence>